<dbReference type="Pfam" id="PF01661">
    <property type="entry name" value="Macro"/>
    <property type="match status" value="1"/>
</dbReference>
<gene>
    <name evidence="3" type="ORF">U27_06259</name>
</gene>
<sequence>MAYRELSGNIFNSKAGTLVNTVNCVGVMGKGIALEFRRRYPEMFEAYKSICEKQLLRPGQILPYTKQTPWILNFAIKDDWKNPSKIEWIESCLDKFVKNYQKMGIESIAFPWMGAMNGGIPLDQIKEITRTYLSNLPDISIEVYDFDKTAPDPLFRRLKNIVQIPDLDVQTLSKASTIQYHYLTKIIQAVNGEDVRSLPLLIESGLVGKTNIEKLYAFLRRPTMDIDKFHAKLQLFH</sequence>
<evidence type="ECO:0000256" key="1">
    <source>
        <dbReference type="ARBA" id="ARBA00035885"/>
    </source>
</evidence>
<dbReference type="PANTHER" id="PTHR12521:SF0">
    <property type="entry name" value="ADP-RIBOSE GLYCOHYDROLASE OARD1"/>
    <property type="match status" value="1"/>
</dbReference>
<dbReference type="AlphaFoldDB" id="A0A081C3X7"/>
<accession>A0A081C3X7</accession>
<dbReference type="STRING" id="1499967.U27_06259"/>
<dbReference type="SMART" id="SM00506">
    <property type="entry name" value="A1pp"/>
    <property type="match status" value="1"/>
</dbReference>
<evidence type="ECO:0000313" key="4">
    <source>
        <dbReference type="Proteomes" id="UP000030661"/>
    </source>
</evidence>
<evidence type="ECO:0000259" key="2">
    <source>
        <dbReference type="PROSITE" id="PS51154"/>
    </source>
</evidence>
<dbReference type="EMBL" id="DF820469">
    <property type="protein sequence ID" value="GAK59282.1"/>
    <property type="molecule type" value="Genomic_DNA"/>
</dbReference>
<name>A0A081C3X7_VECG1</name>
<dbReference type="InterPro" id="IPR043472">
    <property type="entry name" value="Macro_dom-like"/>
</dbReference>
<evidence type="ECO:0000313" key="3">
    <source>
        <dbReference type="EMBL" id="GAK59282.1"/>
    </source>
</evidence>
<dbReference type="SUPFAM" id="SSF52949">
    <property type="entry name" value="Macro domain-like"/>
    <property type="match status" value="1"/>
</dbReference>
<keyword evidence="4" id="KW-1185">Reference proteome</keyword>
<dbReference type="Proteomes" id="UP000030661">
    <property type="component" value="Unassembled WGS sequence"/>
</dbReference>
<dbReference type="HOGENOM" id="CLU_049707_1_1_0"/>
<dbReference type="InterPro" id="IPR050892">
    <property type="entry name" value="ADP-ribose_metab_enzymes"/>
</dbReference>
<dbReference type="PROSITE" id="PS51154">
    <property type="entry name" value="MACRO"/>
    <property type="match status" value="1"/>
</dbReference>
<feature type="domain" description="Macro" evidence="2">
    <location>
        <begin position="1"/>
        <end position="162"/>
    </location>
</feature>
<organism evidence="3">
    <name type="scientific">Vecturithrix granuli</name>
    <dbReference type="NCBI Taxonomy" id="1499967"/>
    <lineage>
        <taxon>Bacteria</taxon>
        <taxon>Candidatus Moduliflexota</taxon>
        <taxon>Candidatus Vecturitrichia</taxon>
        <taxon>Candidatus Vecturitrichales</taxon>
        <taxon>Candidatus Vecturitrichaceae</taxon>
        <taxon>Candidatus Vecturithrix</taxon>
    </lineage>
</organism>
<proteinExistence type="predicted"/>
<protein>
    <recommendedName>
        <fullName evidence="2">Macro domain-containing protein</fullName>
    </recommendedName>
</protein>
<comment type="catalytic activity">
    <reaction evidence="1">
        <text>an N-(ADP-alpha-D-ribosyl)-thymidine in DNA + H2O = a thymidine in DNA + ADP-D-ribose</text>
        <dbReference type="Rhea" id="RHEA:71655"/>
        <dbReference type="Rhea" id="RHEA-COMP:13556"/>
        <dbReference type="Rhea" id="RHEA-COMP:18051"/>
        <dbReference type="ChEBI" id="CHEBI:15377"/>
        <dbReference type="ChEBI" id="CHEBI:57967"/>
        <dbReference type="ChEBI" id="CHEBI:137386"/>
        <dbReference type="ChEBI" id="CHEBI:191199"/>
    </reaction>
    <physiologicalReaction direction="left-to-right" evidence="1">
        <dbReference type="Rhea" id="RHEA:71656"/>
    </physiologicalReaction>
</comment>
<reference evidence="3" key="1">
    <citation type="journal article" date="2015" name="PeerJ">
        <title>First genomic representation of candidate bacterial phylum KSB3 points to enhanced environmental sensing as a trigger of wastewater bulking.</title>
        <authorList>
            <person name="Sekiguchi Y."/>
            <person name="Ohashi A."/>
            <person name="Parks D.H."/>
            <person name="Yamauchi T."/>
            <person name="Tyson G.W."/>
            <person name="Hugenholtz P."/>
        </authorList>
    </citation>
    <scope>NUCLEOTIDE SEQUENCE [LARGE SCALE GENOMIC DNA]</scope>
</reference>
<dbReference type="Gene3D" id="3.40.220.10">
    <property type="entry name" value="Leucine Aminopeptidase, subunit E, domain 1"/>
    <property type="match status" value="1"/>
</dbReference>
<dbReference type="InterPro" id="IPR002589">
    <property type="entry name" value="Macro_dom"/>
</dbReference>
<dbReference type="GO" id="GO:0140291">
    <property type="term" value="P:peptidyl-glutamate ADP-deribosylation"/>
    <property type="evidence" value="ECO:0007669"/>
    <property type="project" value="TreeGrafter"/>
</dbReference>
<dbReference type="PANTHER" id="PTHR12521">
    <property type="entry name" value="PROTEIN C6ORF130"/>
    <property type="match status" value="1"/>
</dbReference>